<dbReference type="GO" id="GO:0016787">
    <property type="term" value="F:hydrolase activity"/>
    <property type="evidence" value="ECO:0007669"/>
    <property type="project" value="UniProtKB-KW"/>
</dbReference>
<protein>
    <recommendedName>
        <fullName evidence="6">HIT domain-containing protein</fullName>
    </recommendedName>
</protein>
<dbReference type="AlphaFoldDB" id="A0A7S1DS35"/>
<dbReference type="PROSITE" id="PS51084">
    <property type="entry name" value="HIT_2"/>
    <property type="match status" value="1"/>
</dbReference>
<proteinExistence type="predicted"/>
<sequence>MIRNCFGSLTKRTGVHECVFCDYVAGRKERELLYSDDRVVVFRSRTPVAAEHLLVVPREHLGTVHELRPSDYDLIKHMEDVGRKTLSTIPPPPDSPHHAAVPGGPVFGFHRPPFNSVHHLHLHCIKPPWRQPWQPIRFQPGTLWFTTVGALLRRLGGSSGPGGRV</sequence>
<dbReference type="InterPro" id="IPR036265">
    <property type="entry name" value="HIT-like_sf"/>
</dbReference>
<evidence type="ECO:0000256" key="1">
    <source>
        <dbReference type="ARBA" id="ARBA00022741"/>
    </source>
</evidence>
<dbReference type="InterPro" id="IPR011146">
    <property type="entry name" value="HIT-like"/>
</dbReference>
<feature type="domain" description="HIT" evidence="6">
    <location>
        <begin position="19"/>
        <end position="138"/>
    </location>
</feature>
<evidence type="ECO:0000256" key="2">
    <source>
        <dbReference type="ARBA" id="ARBA00022801"/>
    </source>
</evidence>
<keyword evidence="1" id="KW-0547">Nucleotide-binding</keyword>
<dbReference type="InterPro" id="IPR001310">
    <property type="entry name" value="Histidine_triad_HIT"/>
</dbReference>
<dbReference type="GO" id="GO:0000166">
    <property type="term" value="F:nucleotide binding"/>
    <property type="evidence" value="ECO:0007669"/>
    <property type="project" value="UniProtKB-KW"/>
</dbReference>
<dbReference type="PANTHER" id="PTHR12486">
    <property type="entry name" value="APRATAXIN-RELATED"/>
    <property type="match status" value="1"/>
</dbReference>
<evidence type="ECO:0000256" key="4">
    <source>
        <dbReference type="PIRSR" id="PIRSR601310-3"/>
    </source>
</evidence>
<name>A0A7S1DS35_HEMAN</name>
<dbReference type="Gene3D" id="3.30.428.10">
    <property type="entry name" value="HIT-like"/>
    <property type="match status" value="1"/>
</dbReference>
<reference evidence="7" key="1">
    <citation type="submission" date="2021-01" db="EMBL/GenBank/DDBJ databases">
        <authorList>
            <person name="Corre E."/>
            <person name="Pelletier E."/>
            <person name="Niang G."/>
            <person name="Scheremetjew M."/>
            <person name="Finn R."/>
            <person name="Kale V."/>
            <person name="Holt S."/>
            <person name="Cochrane G."/>
            <person name="Meng A."/>
            <person name="Brown T."/>
            <person name="Cohen L."/>
        </authorList>
    </citation>
    <scope>NUCLEOTIDE SEQUENCE</scope>
    <source>
        <strain evidence="7">CCMP644</strain>
    </source>
</reference>
<keyword evidence="2" id="KW-0378">Hydrolase</keyword>
<dbReference type="EMBL" id="HBFX01017610">
    <property type="protein sequence ID" value="CAD8956109.1"/>
    <property type="molecule type" value="Transcribed_RNA"/>
</dbReference>
<dbReference type="Pfam" id="PF11969">
    <property type="entry name" value="DcpS_C"/>
    <property type="match status" value="1"/>
</dbReference>
<evidence type="ECO:0000256" key="5">
    <source>
        <dbReference type="PROSITE-ProRule" id="PRU00464"/>
    </source>
</evidence>
<evidence type="ECO:0000256" key="3">
    <source>
        <dbReference type="PIRSR" id="PIRSR601310-1"/>
    </source>
</evidence>
<accession>A0A7S1DS35</accession>
<feature type="short sequence motif" description="Histidine triad motif" evidence="4 5">
    <location>
        <begin position="119"/>
        <end position="123"/>
    </location>
</feature>
<evidence type="ECO:0000313" key="7">
    <source>
        <dbReference type="EMBL" id="CAD8956109.1"/>
    </source>
</evidence>
<feature type="active site" description="Tele-AMP-histidine intermediate" evidence="3">
    <location>
        <position position="121"/>
    </location>
</feature>
<organism evidence="7">
    <name type="scientific">Hemiselmis andersenii</name>
    <name type="common">Cryptophyte alga</name>
    <dbReference type="NCBI Taxonomy" id="464988"/>
    <lineage>
        <taxon>Eukaryota</taxon>
        <taxon>Cryptophyceae</taxon>
        <taxon>Cryptomonadales</taxon>
        <taxon>Hemiselmidaceae</taxon>
        <taxon>Hemiselmis</taxon>
    </lineage>
</organism>
<dbReference type="SUPFAM" id="SSF54197">
    <property type="entry name" value="HIT-like"/>
    <property type="match status" value="1"/>
</dbReference>
<dbReference type="PRINTS" id="PR00332">
    <property type="entry name" value="HISTRIAD"/>
</dbReference>
<evidence type="ECO:0000259" key="6">
    <source>
        <dbReference type="PROSITE" id="PS51084"/>
    </source>
</evidence>
<dbReference type="PANTHER" id="PTHR12486:SF5">
    <property type="entry name" value="ADENOSINE 5'-MONOPHOSPHORAMIDASE HINT3"/>
    <property type="match status" value="1"/>
</dbReference>
<gene>
    <name evidence="7" type="ORF">HAND00432_LOCUS10647</name>
</gene>